<accession>A0ABZ1ZIV8</accession>
<dbReference type="PANTHER" id="PTHR30154:SF34">
    <property type="entry name" value="TRANSCRIPTIONAL REGULATOR AZLB"/>
    <property type="match status" value="1"/>
</dbReference>
<dbReference type="Gene3D" id="3.30.70.920">
    <property type="match status" value="1"/>
</dbReference>
<dbReference type="InterPro" id="IPR019887">
    <property type="entry name" value="Tscrpt_reg_AsnC/Lrp_C"/>
</dbReference>
<protein>
    <submittedName>
        <fullName evidence="6">AsnC family transcriptional regulator</fullName>
    </submittedName>
</protein>
<evidence type="ECO:0000256" key="3">
    <source>
        <dbReference type="ARBA" id="ARBA00023163"/>
    </source>
</evidence>
<evidence type="ECO:0000259" key="5">
    <source>
        <dbReference type="PROSITE" id="PS50956"/>
    </source>
</evidence>
<dbReference type="Pfam" id="PF13404">
    <property type="entry name" value="HTH_AsnC-type"/>
    <property type="match status" value="2"/>
</dbReference>
<feature type="region of interest" description="Disordered" evidence="4">
    <location>
        <begin position="165"/>
        <end position="212"/>
    </location>
</feature>
<keyword evidence="2" id="KW-0238">DNA-binding</keyword>
<keyword evidence="3" id="KW-0804">Transcription</keyword>
<name>A0ABZ1ZIV8_STRAQ</name>
<dbReference type="InterPro" id="IPR036388">
    <property type="entry name" value="WH-like_DNA-bd_sf"/>
</dbReference>
<feature type="compositionally biased region" description="Low complexity" evidence="4">
    <location>
        <begin position="175"/>
        <end position="196"/>
    </location>
</feature>
<dbReference type="EMBL" id="CP109491">
    <property type="protein sequence ID" value="WUX38645.1"/>
    <property type="molecule type" value="Genomic_DNA"/>
</dbReference>
<organism evidence="6 7">
    <name type="scientific">Streptomyces anulatus</name>
    <name type="common">Streptomyces chrysomallus</name>
    <dbReference type="NCBI Taxonomy" id="1892"/>
    <lineage>
        <taxon>Bacteria</taxon>
        <taxon>Bacillati</taxon>
        <taxon>Actinomycetota</taxon>
        <taxon>Actinomycetes</taxon>
        <taxon>Kitasatosporales</taxon>
        <taxon>Streptomycetaceae</taxon>
        <taxon>Streptomyces</taxon>
    </lineage>
</organism>
<evidence type="ECO:0000313" key="6">
    <source>
        <dbReference type="EMBL" id="WUX38645.1"/>
    </source>
</evidence>
<gene>
    <name evidence="6" type="ORF">OG367_21435</name>
</gene>
<reference evidence="6" key="1">
    <citation type="submission" date="2022-10" db="EMBL/GenBank/DDBJ databases">
        <title>The complete genomes of actinobacterial strains from the NBC collection.</title>
        <authorList>
            <person name="Joergensen T.S."/>
            <person name="Alvarez Arevalo M."/>
            <person name="Sterndorff E.B."/>
            <person name="Faurdal D."/>
            <person name="Vuksanovic O."/>
            <person name="Mourched A.-S."/>
            <person name="Charusanti P."/>
            <person name="Shaw S."/>
            <person name="Blin K."/>
            <person name="Weber T."/>
        </authorList>
    </citation>
    <scope>NUCLEOTIDE SEQUENCE</scope>
    <source>
        <strain evidence="6">NBC_01436</strain>
    </source>
</reference>
<dbReference type="InterPro" id="IPR036390">
    <property type="entry name" value="WH_DNA-bd_sf"/>
</dbReference>
<sequence length="376" mass="39828">MESVTLDALDRRLVHALQLDGRLPFSRIAAAVGVPERTVARRYHRLRSRLALRVVGLVDGRRTGMLDWIVRVRCAPEAVETLAVLLARRDDTSWIAPLVGGTELTCMIRTPPPGDDGRRPFFEQLARTAGVREVGAACVLRPVAGVGGWAGRMDALGEAEQRLLLPPRPAPADPTTPSDPADPADQTGPSAPTDPAHPTDPADPADPTEALPVLSPADTALLRALSQDGRADLGRLASASGCSESTVRRRIGQLRDSGVLAFEVEIDPALFGYPIEALLWLDVPPAGLRAVAEALAGHRQVAFAALTTGPSSVFVMVECRSVSGLHAYVTDELAALRGITRIESAVTQRRTKRAGPLPATLAEKRAGAPSGRAAAQ</sequence>
<dbReference type="InterPro" id="IPR000485">
    <property type="entry name" value="AsnC-type_HTH_dom"/>
</dbReference>
<dbReference type="Proteomes" id="UP001431926">
    <property type="component" value="Chromosome"/>
</dbReference>
<evidence type="ECO:0000256" key="1">
    <source>
        <dbReference type="ARBA" id="ARBA00023015"/>
    </source>
</evidence>
<dbReference type="InterPro" id="IPR011008">
    <property type="entry name" value="Dimeric_a/b-barrel"/>
</dbReference>
<evidence type="ECO:0000256" key="2">
    <source>
        <dbReference type="ARBA" id="ARBA00023125"/>
    </source>
</evidence>
<dbReference type="PANTHER" id="PTHR30154">
    <property type="entry name" value="LEUCINE-RESPONSIVE REGULATORY PROTEIN"/>
    <property type="match status" value="1"/>
</dbReference>
<keyword evidence="1" id="KW-0805">Transcription regulation</keyword>
<dbReference type="PRINTS" id="PR00033">
    <property type="entry name" value="HTHASNC"/>
</dbReference>
<evidence type="ECO:0000256" key="4">
    <source>
        <dbReference type="SAM" id="MobiDB-lite"/>
    </source>
</evidence>
<feature type="region of interest" description="Disordered" evidence="4">
    <location>
        <begin position="350"/>
        <end position="376"/>
    </location>
</feature>
<dbReference type="Gene3D" id="1.10.10.10">
    <property type="entry name" value="Winged helix-like DNA-binding domain superfamily/Winged helix DNA-binding domain"/>
    <property type="match status" value="2"/>
</dbReference>
<dbReference type="SMART" id="SM00344">
    <property type="entry name" value="HTH_ASNC"/>
    <property type="match status" value="1"/>
</dbReference>
<proteinExistence type="predicted"/>
<feature type="domain" description="HTH asnC-type" evidence="5">
    <location>
        <begin position="214"/>
        <end position="274"/>
    </location>
</feature>
<dbReference type="RefSeq" id="WP_329357066.1">
    <property type="nucleotide sequence ID" value="NZ_CP109490.1"/>
</dbReference>
<dbReference type="SUPFAM" id="SSF54909">
    <property type="entry name" value="Dimeric alpha+beta barrel"/>
    <property type="match status" value="1"/>
</dbReference>
<evidence type="ECO:0000313" key="7">
    <source>
        <dbReference type="Proteomes" id="UP001431926"/>
    </source>
</evidence>
<dbReference type="InterPro" id="IPR019888">
    <property type="entry name" value="Tscrpt_reg_AsnC-like"/>
</dbReference>
<dbReference type="SUPFAM" id="SSF46785">
    <property type="entry name" value="Winged helix' DNA-binding domain"/>
    <property type="match status" value="2"/>
</dbReference>
<dbReference type="PROSITE" id="PS50956">
    <property type="entry name" value="HTH_ASNC_2"/>
    <property type="match status" value="1"/>
</dbReference>
<dbReference type="Pfam" id="PF01037">
    <property type="entry name" value="AsnC_trans_reg"/>
    <property type="match status" value="1"/>
</dbReference>
<keyword evidence="7" id="KW-1185">Reference proteome</keyword>